<keyword evidence="4 7" id="KW-1133">Transmembrane helix</keyword>
<dbReference type="PANTHER" id="PTHR21659:SF57">
    <property type="entry name" value="PLASMA MEMBRANE PROTEOLIPID 31"/>
    <property type="match status" value="1"/>
</dbReference>
<evidence type="ECO:0000313" key="10">
    <source>
        <dbReference type="Proteomes" id="UP000277580"/>
    </source>
</evidence>
<keyword evidence="8" id="KW-0732">Signal</keyword>
<gene>
    <name evidence="9" type="ORF">P167DRAFT_495303</name>
</gene>
<dbReference type="Proteomes" id="UP000277580">
    <property type="component" value="Unassembled WGS sequence"/>
</dbReference>
<evidence type="ECO:0000256" key="7">
    <source>
        <dbReference type="SAM" id="Phobius"/>
    </source>
</evidence>
<evidence type="ECO:0000256" key="2">
    <source>
        <dbReference type="ARBA" id="ARBA00009530"/>
    </source>
</evidence>
<evidence type="ECO:0000256" key="4">
    <source>
        <dbReference type="ARBA" id="ARBA00022989"/>
    </source>
</evidence>
<evidence type="ECO:0000256" key="8">
    <source>
        <dbReference type="SAM" id="SignalP"/>
    </source>
</evidence>
<dbReference type="STRING" id="1392247.A0A3N4KHB6"/>
<evidence type="ECO:0000313" key="9">
    <source>
        <dbReference type="EMBL" id="RPB07761.1"/>
    </source>
</evidence>
<keyword evidence="10" id="KW-1185">Reference proteome</keyword>
<dbReference type="GO" id="GO:0016020">
    <property type="term" value="C:membrane"/>
    <property type="evidence" value="ECO:0007669"/>
    <property type="project" value="UniProtKB-SubCell"/>
</dbReference>
<dbReference type="InParanoid" id="A0A3N4KHB6"/>
<protein>
    <submittedName>
        <fullName evidence="9">UPF0057-domain-containing protein</fullName>
    </submittedName>
</protein>
<dbReference type="PANTHER" id="PTHR21659">
    <property type="entry name" value="HYDROPHOBIC PROTEIN RCI2 LOW TEMPERATURE AND SALT RESPONSIVE PROTEIN LTI6 -RELATED"/>
    <property type="match status" value="1"/>
</dbReference>
<keyword evidence="5 7" id="KW-0472">Membrane</keyword>
<comment type="subcellular location">
    <subcellularLocation>
        <location evidence="1">Membrane</location>
    </subcellularLocation>
</comment>
<comment type="similarity">
    <text evidence="2">Belongs to the UPF0057 (PMP3) family.</text>
</comment>
<dbReference type="InterPro" id="IPR000612">
    <property type="entry name" value="PMP3"/>
</dbReference>
<reference evidence="9 10" key="1">
    <citation type="journal article" date="2018" name="Nat. Ecol. Evol.">
        <title>Pezizomycetes genomes reveal the molecular basis of ectomycorrhizal truffle lifestyle.</title>
        <authorList>
            <person name="Murat C."/>
            <person name="Payen T."/>
            <person name="Noel B."/>
            <person name="Kuo A."/>
            <person name="Morin E."/>
            <person name="Chen J."/>
            <person name="Kohler A."/>
            <person name="Krizsan K."/>
            <person name="Balestrini R."/>
            <person name="Da Silva C."/>
            <person name="Montanini B."/>
            <person name="Hainaut M."/>
            <person name="Levati E."/>
            <person name="Barry K.W."/>
            <person name="Belfiori B."/>
            <person name="Cichocki N."/>
            <person name="Clum A."/>
            <person name="Dockter R.B."/>
            <person name="Fauchery L."/>
            <person name="Guy J."/>
            <person name="Iotti M."/>
            <person name="Le Tacon F."/>
            <person name="Lindquist E.A."/>
            <person name="Lipzen A."/>
            <person name="Malagnac F."/>
            <person name="Mello A."/>
            <person name="Molinier V."/>
            <person name="Miyauchi S."/>
            <person name="Poulain J."/>
            <person name="Riccioni C."/>
            <person name="Rubini A."/>
            <person name="Sitrit Y."/>
            <person name="Splivallo R."/>
            <person name="Traeger S."/>
            <person name="Wang M."/>
            <person name="Zifcakova L."/>
            <person name="Wipf D."/>
            <person name="Zambonelli A."/>
            <person name="Paolocci F."/>
            <person name="Nowrousian M."/>
            <person name="Ottonello S."/>
            <person name="Baldrian P."/>
            <person name="Spatafora J.W."/>
            <person name="Henrissat B."/>
            <person name="Nagy L.G."/>
            <person name="Aury J.M."/>
            <person name="Wincker P."/>
            <person name="Grigoriev I.V."/>
            <person name="Bonfante P."/>
            <person name="Martin F.M."/>
        </authorList>
    </citation>
    <scope>NUCLEOTIDE SEQUENCE [LARGE SCALE GENOMIC DNA]</scope>
    <source>
        <strain evidence="9 10">CCBAS932</strain>
    </source>
</reference>
<dbReference type="EMBL" id="ML119175">
    <property type="protein sequence ID" value="RPB07761.1"/>
    <property type="molecule type" value="Genomic_DNA"/>
</dbReference>
<feature type="region of interest" description="Disordered" evidence="6">
    <location>
        <begin position="69"/>
        <end position="154"/>
    </location>
</feature>
<accession>A0A3N4KHB6</accession>
<evidence type="ECO:0000256" key="3">
    <source>
        <dbReference type="ARBA" id="ARBA00022692"/>
    </source>
</evidence>
<keyword evidence="3 7" id="KW-0812">Transmembrane</keyword>
<evidence type="ECO:0000256" key="5">
    <source>
        <dbReference type="ARBA" id="ARBA00023136"/>
    </source>
</evidence>
<dbReference type="Pfam" id="PF01679">
    <property type="entry name" value="Pmp3"/>
    <property type="match status" value="1"/>
</dbReference>
<feature type="transmembrane region" description="Helical" evidence="7">
    <location>
        <begin position="32"/>
        <end position="53"/>
    </location>
</feature>
<evidence type="ECO:0000256" key="6">
    <source>
        <dbReference type="SAM" id="MobiDB-lite"/>
    </source>
</evidence>
<proteinExistence type="inferred from homology"/>
<evidence type="ECO:0000256" key="1">
    <source>
        <dbReference type="ARBA" id="ARBA00004370"/>
    </source>
</evidence>
<sequence length="154" mass="16777">MCSSDFFLGLLAILFPPLPVWVKRGICSADSIINITLCIFGFIPGLIHAWYIIMKYPEQYDSFAVAQEGHSTHGGHYYPAQPQGQHHPSYPNRTGGALVSAGARQPQKYSQHEQQTPPETPAFGPGEGSSGMQHGEPPSYASVVKGDHKVQTLD</sequence>
<organism evidence="9 10">
    <name type="scientific">Morchella conica CCBAS932</name>
    <dbReference type="NCBI Taxonomy" id="1392247"/>
    <lineage>
        <taxon>Eukaryota</taxon>
        <taxon>Fungi</taxon>
        <taxon>Dikarya</taxon>
        <taxon>Ascomycota</taxon>
        <taxon>Pezizomycotina</taxon>
        <taxon>Pezizomycetes</taxon>
        <taxon>Pezizales</taxon>
        <taxon>Morchellaceae</taxon>
        <taxon>Morchella</taxon>
    </lineage>
</organism>
<feature type="signal peptide" evidence="8">
    <location>
        <begin position="1"/>
        <end position="22"/>
    </location>
</feature>
<name>A0A3N4KHB6_9PEZI</name>
<dbReference type="OrthoDB" id="2802411at2759"/>
<feature type="compositionally biased region" description="Basic and acidic residues" evidence="6">
    <location>
        <begin position="145"/>
        <end position="154"/>
    </location>
</feature>
<dbReference type="AlphaFoldDB" id="A0A3N4KHB6"/>
<feature type="compositionally biased region" description="Polar residues" evidence="6">
    <location>
        <begin position="107"/>
        <end position="117"/>
    </location>
</feature>
<feature type="chain" id="PRO_5018292662" evidence="8">
    <location>
        <begin position="23"/>
        <end position="154"/>
    </location>
</feature>